<evidence type="ECO:0000256" key="2">
    <source>
        <dbReference type="SAM" id="MobiDB-lite"/>
    </source>
</evidence>
<dbReference type="InterPro" id="IPR038404">
    <property type="entry name" value="TRAP_DctP_sf"/>
</dbReference>
<dbReference type="Proteomes" id="UP000195807">
    <property type="component" value="Plasmid pCME4A9I"/>
</dbReference>
<evidence type="ECO:0000313" key="3">
    <source>
        <dbReference type="EMBL" id="ARU18145.1"/>
    </source>
</evidence>
<evidence type="ECO:0000256" key="1">
    <source>
        <dbReference type="ARBA" id="ARBA00022729"/>
    </source>
</evidence>
<dbReference type="AlphaFoldDB" id="A0A1Z1FHA9"/>
<dbReference type="GO" id="GO:0055085">
    <property type="term" value="P:transmembrane transport"/>
    <property type="evidence" value="ECO:0007669"/>
    <property type="project" value="InterPro"/>
</dbReference>
<keyword evidence="3" id="KW-0614">Plasmid</keyword>
<dbReference type="Pfam" id="PF03480">
    <property type="entry name" value="DctP"/>
    <property type="match status" value="1"/>
</dbReference>
<dbReference type="InterPro" id="IPR004682">
    <property type="entry name" value="TRAP_DctP"/>
</dbReference>
<keyword evidence="4" id="KW-1185">Reference proteome</keyword>
<dbReference type="GO" id="GO:0030246">
    <property type="term" value="F:carbohydrate binding"/>
    <property type="evidence" value="ECO:0007669"/>
    <property type="project" value="TreeGrafter"/>
</dbReference>
<sequence>MPPLNRRSAMLSAGAFGLASLSGCGAGSRALLAADSQPENYPTVEALRFFARELARLTGGRLNVDVYPSEQLGSQSDTLELAQLGGIDFVRINSAPLNVLIPETLVPSLPFLFRSIPHMRAAMDGDPGRRILAALERHGLIGLAFYESGARSIYTVDRPIREPADMAGLKIRVQTSDLFVAMVEAMGGNATPMAYGEVYQGMVQGVIDGAENNFPSYESSRHFEVAPVLSLTRHVMAPEILAMSKRSWDRLSQADREAVRSAAQTSVPFMREIWDRRVVEARKIVTEAGVTIVEDVDRAAFSDLMQPVWSAFADTPDLRRLVEDIRGMQANPEQANPDRANPEQTDA</sequence>
<evidence type="ECO:0000313" key="4">
    <source>
        <dbReference type="Proteomes" id="UP000195807"/>
    </source>
</evidence>
<accession>A0A1Z1FHA9</accession>
<dbReference type="RefSeq" id="WP_066850070.1">
    <property type="nucleotide sequence ID" value="NZ_CP019603.1"/>
</dbReference>
<geneLocation type="plasmid" evidence="4">
    <name>pcme4a9i</name>
</geneLocation>
<dbReference type="PIRSF" id="PIRSF006470">
    <property type="entry name" value="DctB"/>
    <property type="match status" value="1"/>
</dbReference>
<organism evidence="3 4">
    <name type="scientific">Croceicoccus marinus</name>
    <dbReference type="NCBI Taxonomy" id="450378"/>
    <lineage>
        <taxon>Bacteria</taxon>
        <taxon>Pseudomonadati</taxon>
        <taxon>Pseudomonadota</taxon>
        <taxon>Alphaproteobacteria</taxon>
        <taxon>Sphingomonadales</taxon>
        <taxon>Erythrobacteraceae</taxon>
        <taxon>Croceicoccus</taxon>
    </lineage>
</organism>
<dbReference type="CDD" id="cd13671">
    <property type="entry name" value="PBP2_TRAP_SBP_like_3"/>
    <property type="match status" value="1"/>
</dbReference>
<dbReference type="PROSITE" id="PS51257">
    <property type="entry name" value="PROKAR_LIPOPROTEIN"/>
    <property type="match status" value="1"/>
</dbReference>
<name>A0A1Z1FHA9_9SPHN</name>
<feature type="region of interest" description="Disordered" evidence="2">
    <location>
        <begin position="328"/>
        <end position="347"/>
    </location>
</feature>
<dbReference type="EMBL" id="CP019603">
    <property type="protein sequence ID" value="ARU18145.1"/>
    <property type="molecule type" value="Genomic_DNA"/>
</dbReference>
<dbReference type="NCBIfam" id="TIGR00787">
    <property type="entry name" value="dctP"/>
    <property type="match status" value="1"/>
</dbReference>
<dbReference type="STRING" id="450378.GCA_001661675_03192"/>
<protein>
    <submittedName>
        <fullName evidence="3">C4-dicarboxylate ABC transporter</fullName>
    </submittedName>
</protein>
<dbReference type="PANTHER" id="PTHR33376">
    <property type="match status" value="1"/>
</dbReference>
<proteinExistence type="predicted"/>
<dbReference type="GO" id="GO:0030288">
    <property type="term" value="C:outer membrane-bounded periplasmic space"/>
    <property type="evidence" value="ECO:0007669"/>
    <property type="project" value="InterPro"/>
</dbReference>
<dbReference type="PANTHER" id="PTHR33376:SF2">
    <property type="entry name" value="DICARBOXYLATE-BINDING PERIPLASMIC PROTEIN"/>
    <property type="match status" value="1"/>
</dbReference>
<dbReference type="KEGG" id="cman:A9D14_15885"/>
<reference evidence="3 4" key="1">
    <citation type="submission" date="2017-01" db="EMBL/GenBank/DDBJ databases">
        <title>Complete genome sequence of esterase-producing bacterium Croceicoccus marinus E4A9.</title>
        <authorList>
            <person name="Wu Y.-H."/>
            <person name="Cheng H."/>
            <person name="Xu L."/>
            <person name="Huo Y.-Y."/>
            <person name="Wang C.-S."/>
            <person name="Xu X.-W."/>
        </authorList>
    </citation>
    <scope>NUCLEOTIDE SEQUENCE [LARGE SCALE GENOMIC DNA]</scope>
    <source>
        <strain evidence="3 4">E4A9</strain>
        <plasmid evidence="4">Plasmid pcme4a9i</plasmid>
    </source>
</reference>
<dbReference type="Gene3D" id="3.40.190.170">
    <property type="entry name" value="Bacterial extracellular solute-binding protein, family 7"/>
    <property type="match status" value="1"/>
</dbReference>
<dbReference type="NCBIfam" id="NF037995">
    <property type="entry name" value="TRAP_S1"/>
    <property type="match status" value="1"/>
</dbReference>
<dbReference type="InterPro" id="IPR018389">
    <property type="entry name" value="DctP_fam"/>
</dbReference>
<keyword evidence="1" id="KW-0732">Signal</keyword>
<gene>
    <name evidence="3" type="ORF">A9D14_15885</name>
</gene>